<reference evidence="1 2" key="2">
    <citation type="journal article" date="2017" name="Front. Plant Sci.">
        <title>Gene Classification and Mining of Molecular Markers Useful in Red Clover (Trifolium pratense) Breeding.</title>
        <authorList>
            <person name="Istvanek J."/>
            <person name="Dluhosova J."/>
            <person name="Dluhos P."/>
            <person name="Patkova L."/>
            <person name="Nedelnik J."/>
            <person name="Repkova J."/>
        </authorList>
    </citation>
    <scope>NUCLEOTIDE SEQUENCE [LARGE SCALE GENOMIC DNA]</scope>
    <source>
        <strain evidence="2">cv. Tatra</strain>
        <tissue evidence="1">Young leaves</tissue>
    </source>
</reference>
<comment type="caution">
    <text evidence="1">The sequence shown here is derived from an EMBL/GenBank/DDBJ whole genome shotgun (WGS) entry which is preliminary data.</text>
</comment>
<dbReference type="PANTHER" id="PTHR33116:SF78">
    <property type="entry name" value="OS12G0587133 PROTEIN"/>
    <property type="match status" value="1"/>
</dbReference>
<protein>
    <submittedName>
        <fullName evidence="1">Ribonuclease H</fullName>
    </submittedName>
</protein>
<gene>
    <name evidence="1" type="ORF">L195_g026653</name>
</gene>
<dbReference type="PANTHER" id="PTHR33116">
    <property type="entry name" value="REVERSE TRANSCRIPTASE ZINC-BINDING DOMAIN-CONTAINING PROTEIN-RELATED-RELATED"/>
    <property type="match status" value="1"/>
</dbReference>
<organism evidence="1 2">
    <name type="scientific">Trifolium pratense</name>
    <name type="common">Red clover</name>
    <dbReference type="NCBI Taxonomy" id="57577"/>
    <lineage>
        <taxon>Eukaryota</taxon>
        <taxon>Viridiplantae</taxon>
        <taxon>Streptophyta</taxon>
        <taxon>Embryophyta</taxon>
        <taxon>Tracheophyta</taxon>
        <taxon>Spermatophyta</taxon>
        <taxon>Magnoliopsida</taxon>
        <taxon>eudicotyledons</taxon>
        <taxon>Gunneridae</taxon>
        <taxon>Pentapetalae</taxon>
        <taxon>rosids</taxon>
        <taxon>fabids</taxon>
        <taxon>Fabales</taxon>
        <taxon>Fabaceae</taxon>
        <taxon>Papilionoideae</taxon>
        <taxon>50 kb inversion clade</taxon>
        <taxon>NPAAA clade</taxon>
        <taxon>Hologalegina</taxon>
        <taxon>IRL clade</taxon>
        <taxon>Trifolieae</taxon>
        <taxon>Trifolium</taxon>
    </lineage>
</organism>
<accession>A0A2K3NJV5</accession>
<reference evidence="1 2" key="1">
    <citation type="journal article" date="2014" name="Am. J. Bot.">
        <title>Genome assembly and annotation for red clover (Trifolium pratense; Fabaceae).</title>
        <authorList>
            <person name="Istvanek J."/>
            <person name="Jaros M."/>
            <person name="Krenek A."/>
            <person name="Repkova J."/>
        </authorList>
    </citation>
    <scope>NUCLEOTIDE SEQUENCE [LARGE SCALE GENOMIC DNA]</scope>
    <source>
        <strain evidence="2">cv. Tatra</strain>
        <tissue evidence="1">Young leaves</tissue>
    </source>
</reference>
<dbReference type="AlphaFoldDB" id="A0A2K3NJV5"/>
<name>A0A2K3NJV5_TRIPR</name>
<evidence type="ECO:0000313" key="2">
    <source>
        <dbReference type="Proteomes" id="UP000236291"/>
    </source>
</evidence>
<sequence>MKMPVSVWKQVVSIQREFLWGGVKGGNKIKWVKWSVVCKAKRRGGLGARDVRLVNLSLLAKWRWVDWSDFRIPTSASKWWKDICSLDKVVESNNWLVESVVRKVRNGNSTFFWTSKWIGEAPLAEGRGGGGPSRGVGNFSNGRKSLLFG</sequence>
<evidence type="ECO:0000313" key="1">
    <source>
        <dbReference type="EMBL" id="PNY03326.1"/>
    </source>
</evidence>
<proteinExistence type="predicted"/>
<dbReference type="STRING" id="57577.A0A2K3NJV5"/>
<dbReference type="EMBL" id="ASHM01022490">
    <property type="protein sequence ID" value="PNY03326.1"/>
    <property type="molecule type" value="Genomic_DNA"/>
</dbReference>
<dbReference type="Proteomes" id="UP000236291">
    <property type="component" value="Unassembled WGS sequence"/>
</dbReference>